<evidence type="ECO:0000256" key="2">
    <source>
        <dbReference type="ARBA" id="ARBA00022692"/>
    </source>
</evidence>
<dbReference type="Proteomes" id="UP000245535">
    <property type="component" value="Unassembled WGS sequence"/>
</dbReference>
<dbReference type="PANTHER" id="PTHR39535">
    <property type="entry name" value="SPORULATION-DELAYING PROTEIN SDPB"/>
    <property type="match status" value="1"/>
</dbReference>
<accession>A0A315Z4K6</accession>
<dbReference type="PANTHER" id="PTHR39535:SF2">
    <property type="entry name" value="HTTM DOMAIN-CONTAINING PROTEIN"/>
    <property type="match status" value="1"/>
</dbReference>
<keyword evidence="8" id="KW-1185">Reference proteome</keyword>
<feature type="transmembrane region" description="Helical" evidence="5">
    <location>
        <begin position="76"/>
        <end position="100"/>
    </location>
</feature>
<feature type="transmembrane region" description="Helical" evidence="5">
    <location>
        <begin position="105"/>
        <end position="125"/>
    </location>
</feature>
<organism evidence="7 8">
    <name type="scientific">Sediminitomix flava</name>
    <dbReference type="NCBI Taxonomy" id="379075"/>
    <lineage>
        <taxon>Bacteria</taxon>
        <taxon>Pseudomonadati</taxon>
        <taxon>Bacteroidota</taxon>
        <taxon>Cytophagia</taxon>
        <taxon>Cytophagales</taxon>
        <taxon>Flammeovirgaceae</taxon>
        <taxon>Sediminitomix</taxon>
    </lineage>
</organism>
<dbReference type="SMART" id="SM00752">
    <property type="entry name" value="HTTM"/>
    <property type="match status" value="1"/>
</dbReference>
<dbReference type="InterPro" id="IPR011020">
    <property type="entry name" value="HTTM-like"/>
</dbReference>
<dbReference type="AlphaFoldDB" id="A0A315Z4K6"/>
<protein>
    <submittedName>
        <fullName evidence="7">Vitamin K-dependent gamma-carboxylase-like protein</fullName>
    </submittedName>
</protein>
<feature type="transmembrane region" description="Helical" evidence="5">
    <location>
        <begin position="214"/>
        <end position="236"/>
    </location>
</feature>
<name>A0A315Z4K6_SEDFL</name>
<dbReference type="EMBL" id="QGDO01000008">
    <property type="protein sequence ID" value="PWJ38014.1"/>
    <property type="molecule type" value="Genomic_DNA"/>
</dbReference>
<evidence type="ECO:0000256" key="1">
    <source>
        <dbReference type="ARBA" id="ARBA00004127"/>
    </source>
</evidence>
<sequence>MNRIDKFFFQENKAFLPIHIVKNMIGVLALLQLILISTDIAKMIGPSALIRAEVIHEMTNWYQFSVFNLYTFFSKFGIEAFLIFKMLLAIYVGAIVLSLLNVKPFYSAIIVWVLNYMLVSTLELYNYGVDFFINFLLLVNIGIHAIDYFSFHQRYYTAMIRFLQIHLCIVYFFAGLGKALGTDWIDGNAVWSSVNIMGTDFIQSISNQLYDYPMIFALIALSVVFLELLYPVLIYYKRIRKITLILVILMHVFIALAMQLHFFGFTMIIFNIICFGYILKEDVSKYIWKISALLQKKSLSKN</sequence>
<feature type="transmembrane region" description="Helical" evidence="5">
    <location>
        <begin position="131"/>
        <end position="150"/>
    </location>
</feature>
<keyword evidence="4 5" id="KW-0472">Membrane</keyword>
<keyword evidence="2 5" id="KW-0812">Transmembrane</keyword>
<reference evidence="7 8" key="1">
    <citation type="submission" date="2018-03" db="EMBL/GenBank/DDBJ databases">
        <title>Genomic Encyclopedia of Archaeal and Bacterial Type Strains, Phase II (KMG-II): from individual species to whole genera.</title>
        <authorList>
            <person name="Goeker M."/>
        </authorList>
    </citation>
    <scope>NUCLEOTIDE SEQUENCE [LARGE SCALE GENOMIC DNA]</scope>
    <source>
        <strain evidence="7 8">DSM 28229</strain>
    </source>
</reference>
<gene>
    <name evidence="7" type="ORF">BC781_108149</name>
</gene>
<evidence type="ECO:0000259" key="6">
    <source>
        <dbReference type="SMART" id="SM00752"/>
    </source>
</evidence>
<feature type="domain" description="HTTM-like" evidence="6">
    <location>
        <begin position="15"/>
        <end position="279"/>
    </location>
</feature>
<evidence type="ECO:0000256" key="3">
    <source>
        <dbReference type="ARBA" id="ARBA00022989"/>
    </source>
</evidence>
<dbReference type="InterPro" id="IPR052964">
    <property type="entry name" value="Sporulation_signal_mat"/>
</dbReference>
<evidence type="ECO:0000256" key="5">
    <source>
        <dbReference type="SAM" id="Phobius"/>
    </source>
</evidence>
<dbReference type="GO" id="GO:0012505">
    <property type="term" value="C:endomembrane system"/>
    <property type="evidence" value="ECO:0007669"/>
    <property type="project" value="UniProtKB-SubCell"/>
</dbReference>
<proteinExistence type="predicted"/>
<keyword evidence="3 5" id="KW-1133">Transmembrane helix</keyword>
<feature type="transmembrane region" description="Helical" evidence="5">
    <location>
        <begin position="162"/>
        <end position="181"/>
    </location>
</feature>
<comment type="caution">
    <text evidence="7">The sequence shown here is derived from an EMBL/GenBank/DDBJ whole genome shotgun (WGS) entry which is preliminary data.</text>
</comment>
<evidence type="ECO:0000256" key="4">
    <source>
        <dbReference type="ARBA" id="ARBA00023136"/>
    </source>
</evidence>
<comment type="subcellular location">
    <subcellularLocation>
        <location evidence="1">Endomembrane system</location>
        <topology evidence="1">Multi-pass membrane protein</topology>
    </subcellularLocation>
</comment>
<dbReference type="OrthoDB" id="1496138at2"/>
<dbReference type="RefSeq" id="WP_109622251.1">
    <property type="nucleotide sequence ID" value="NZ_QGDO01000008.1"/>
</dbReference>
<evidence type="ECO:0000313" key="7">
    <source>
        <dbReference type="EMBL" id="PWJ38014.1"/>
    </source>
</evidence>
<feature type="transmembrane region" description="Helical" evidence="5">
    <location>
        <begin position="248"/>
        <end position="279"/>
    </location>
</feature>
<evidence type="ECO:0000313" key="8">
    <source>
        <dbReference type="Proteomes" id="UP000245535"/>
    </source>
</evidence>